<feature type="transmembrane region" description="Helical" evidence="6">
    <location>
        <begin position="392"/>
        <end position="412"/>
    </location>
</feature>
<keyword evidence="5 6" id="KW-0472">Membrane</keyword>
<evidence type="ECO:0000256" key="6">
    <source>
        <dbReference type="SAM" id="Phobius"/>
    </source>
</evidence>
<feature type="transmembrane region" description="Helical" evidence="6">
    <location>
        <begin position="270"/>
        <end position="289"/>
    </location>
</feature>
<organism evidence="8 9">
    <name type="scientific">Mucilaginibacter dorajii</name>
    <dbReference type="NCBI Taxonomy" id="692994"/>
    <lineage>
        <taxon>Bacteria</taxon>
        <taxon>Pseudomonadati</taxon>
        <taxon>Bacteroidota</taxon>
        <taxon>Sphingobacteriia</taxon>
        <taxon>Sphingobacteriales</taxon>
        <taxon>Sphingobacteriaceae</taxon>
        <taxon>Mucilaginibacter</taxon>
    </lineage>
</organism>
<accession>A0ABP7QBY4</accession>
<dbReference type="Proteomes" id="UP001500742">
    <property type="component" value="Unassembled WGS sequence"/>
</dbReference>
<keyword evidence="4 6" id="KW-1133">Transmembrane helix</keyword>
<gene>
    <name evidence="8" type="ORF">GCM10022210_33960</name>
</gene>
<dbReference type="Gene3D" id="1.20.1250.20">
    <property type="entry name" value="MFS general substrate transporter like domains"/>
    <property type="match status" value="1"/>
</dbReference>
<evidence type="ECO:0000256" key="1">
    <source>
        <dbReference type="ARBA" id="ARBA00004141"/>
    </source>
</evidence>
<feature type="transmembrane region" description="Helical" evidence="6">
    <location>
        <begin position="238"/>
        <end position="258"/>
    </location>
</feature>
<keyword evidence="9" id="KW-1185">Reference proteome</keyword>
<evidence type="ECO:0000256" key="5">
    <source>
        <dbReference type="ARBA" id="ARBA00023136"/>
    </source>
</evidence>
<evidence type="ECO:0000313" key="9">
    <source>
        <dbReference type="Proteomes" id="UP001500742"/>
    </source>
</evidence>
<evidence type="ECO:0000256" key="2">
    <source>
        <dbReference type="ARBA" id="ARBA00022448"/>
    </source>
</evidence>
<dbReference type="InterPro" id="IPR020846">
    <property type="entry name" value="MFS_dom"/>
</dbReference>
<feature type="transmembrane region" description="Helical" evidence="6">
    <location>
        <begin position="301"/>
        <end position="321"/>
    </location>
</feature>
<feature type="transmembrane region" description="Helical" evidence="6">
    <location>
        <begin position="183"/>
        <end position="202"/>
    </location>
</feature>
<dbReference type="PANTHER" id="PTHR23504:SF15">
    <property type="entry name" value="MAJOR FACILITATOR SUPERFAMILY (MFS) PROFILE DOMAIN-CONTAINING PROTEIN"/>
    <property type="match status" value="1"/>
</dbReference>
<sequence>MPANTSKATLFPILMVNFIDALGFSVVIPFMVVIVLKLGGHEVVYGFMSATYSFFQLIGSPVLGNWSDRYGRKKILLLSEAGTFIAWLIFLLGLIIPNHQINLHNDLAGNFMFSIPLLLIFLGRAIDGLTGGNMSVANAYVADISVKDDRKRNFGRMAAASNLGFILGPLLAGLLGATALGNILPVIVTALISLIALGVIYFRIHEPREKKSIEVVPGIAPVKQTTFKGLKAVLKLPYVPYFLILYFLIFLGFNFFYVGFPVYAAGKMHWSVLKLGIFFSFLSGMMVLVEGPVMGYIAKRISGAALVIAGSVILCGCFVLLTFDNIVIIYFAALLFAIGNGIMWPSFIALLSNTGNENVQGMIQGFAGSAGSLASIIGLVTGAFLYHILGSGLFMITAAFLLLIAFLAIPLVNIEKKM</sequence>
<evidence type="ECO:0000256" key="4">
    <source>
        <dbReference type="ARBA" id="ARBA00022989"/>
    </source>
</evidence>
<feature type="transmembrane region" description="Helical" evidence="6">
    <location>
        <begin position="157"/>
        <end position="177"/>
    </location>
</feature>
<feature type="domain" description="Major facilitator superfamily (MFS) profile" evidence="7">
    <location>
        <begin position="9"/>
        <end position="416"/>
    </location>
</feature>
<dbReference type="InterPro" id="IPR036259">
    <property type="entry name" value="MFS_trans_sf"/>
</dbReference>
<keyword evidence="3 6" id="KW-0812">Transmembrane</keyword>
<evidence type="ECO:0000313" key="8">
    <source>
        <dbReference type="EMBL" id="GAA3980014.1"/>
    </source>
</evidence>
<comment type="caution">
    <text evidence="8">The sequence shown here is derived from an EMBL/GenBank/DDBJ whole genome shotgun (WGS) entry which is preliminary data.</text>
</comment>
<dbReference type="Pfam" id="PF07690">
    <property type="entry name" value="MFS_1"/>
    <property type="match status" value="1"/>
</dbReference>
<feature type="transmembrane region" description="Helical" evidence="6">
    <location>
        <begin position="327"/>
        <end position="351"/>
    </location>
</feature>
<feature type="transmembrane region" description="Helical" evidence="6">
    <location>
        <begin position="108"/>
        <end position="126"/>
    </location>
</feature>
<feature type="transmembrane region" description="Helical" evidence="6">
    <location>
        <begin position="75"/>
        <end position="96"/>
    </location>
</feature>
<dbReference type="PROSITE" id="PS50850">
    <property type="entry name" value="MFS"/>
    <property type="match status" value="1"/>
</dbReference>
<keyword evidence="2" id="KW-0813">Transport</keyword>
<dbReference type="InterPro" id="IPR005829">
    <property type="entry name" value="Sugar_transporter_CS"/>
</dbReference>
<dbReference type="EMBL" id="BAAAZC010000025">
    <property type="protein sequence ID" value="GAA3980014.1"/>
    <property type="molecule type" value="Genomic_DNA"/>
</dbReference>
<proteinExistence type="predicted"/>
<feature type="transmembrane region" description="Helical" evidence="6">
    <location>
        <begin position="363"/>
        <end position="386"/>
    </location>
</feature>
<evidence type="ECO:0000256" key="3">
    <source>
        <dbReference type="ARBA" id="ARBA00022692"/>
    </source>
</evidence>
<protein>
    <submittedName>
        <fullName evidence="8">MFS transporter</fullName>
    </submittedName>
</protein>
<dbReference type="RefSeq" id="WP_259088271.1">
    <property type="nucleotide sequence ID" value="NZ_BAAAZC010000025.1"/>
</dbReference>
<feature type="transmembrane region" description="Helical" evidence="6">
    <location>
        <begin position="12"/>
        <end position="38"/>
    </location>
</feature>
<dbReference type="PANTHER" id="PTHR23504">
    <property type="entry name" value="MAJOR FACILITATOR SUPERFAMILY DOMAIN-CONTAINING PROTEIN 10"/>
    <property type="match status" value="1"/>
</dbReference>
<comment type="subcellular location">
    <subcellularLocation>
        <location evidence="1">Membrane</location>
        <topology evidence="1">Multi-pass membrane protein</topology>
    </subcellularLocation>
</comment>
<evidence type="ECO:0000259" key="7">
    <source>
        <dbReference type="PROSITE" id="PS50850"/>
    </source>
</evidence>
<dbReference type="PROSITE" id="PS00216">
    <property type="entry name" value="SUGAR_TRANSPORT_1"/>
    <property type="match status" value="1"/>
</dbReference>
<reference evidence="9" key="1">
    <citation type="journal article" date="2019" name="Int. J. Syst. Evol. Microbiol.">
        <title>The Global Catalogue of Microorganisms (GCM) 10K type strain sequencing project: providing services to taxonomists for standard genome sequencing and annotation.</title>
        <authorList>
            <consortium name="The Broad Institute Genomics Platform"/>
            <consortium name="The Broad Institute Genome Sequencing Center for Infectious Disease"/>
            <person name="Wu L."/>
            <person name="Ma J."/>
        </authorList>
    </citation>
    <scope>NUCLEOTIDE SEQUENCE [LARGE SCALE GENOMIC DNA]</scope>
    <source>
        <strain evidence="9">JCM 16601</strain>
    </source>
</reference>
<dbReference type="CDD" id="cd17330">
    <property type="entry name" value="MFS_SLC46_TetA_like"/>
    <property type="match status" value="1"/>
</dbReference>
<feature type="transmembrane region" description="Helical" evidence="6">
    <location>
        <begin position="44"/>
        <end position="63"/>
    </location>
</feature>
<dbReference type="InterPro" id="IPR011701">
    <property type="entry name" value="MFS"/>
</dbReference>
<dbReference type="SUPFAM" id="SSF103473">
    <property type="entry name" value="MFS general substrate transporter"/>
    <property type="match status" value="1"/>
</dbReference>
<name>A0ABP7QBY4_9SPHI</name>